<name>A0A072UUH0_MEDTR</name>
<sequence>MTHALEGWEYTHKVMTESDRIFILRPCQEKESNFNVFEIIRLVTPVRKKTNTGSLSTEAWKFLEHHLDLQGKSLDESTSR</sequence>
<evidence type="ECO:0000313" key="3">
    <source>
        <dbReference type="Proteomes" id="UP000002051"/>
    </source>
</evidence>
<dbReference type="EnsemblPlants" id="KEH33006">
    <property type="protein sequence ID" value="KEH33006"/>
    <property type="gene ID" value="MTR_3g014295"/>
</dbReference>
<reference evidence="1 3" key="2">
    <citation type="journal article" date="2014" name="BMC Genomics">
        <title>An improved genome release (version Mt4.0) for the model legume Medicago truncatula.</title>
        <authorList>
            <person name="Tang H."/>
            <person name="Krishnakumar V."/>
            <person name="Bidwell S."/>
            <person name="Rosen B."/>
            <person name="Chan A."/>
            <person name="Zhou S."/>
            <person name="Gentzbittel L."/>
            <person name="Childs K.L."/>
            <person name="Yandell M."/>
            <person name="Gundlach H."/>
            <person name="Mayer K.F."/>
            <person name="Schwartz D.C."/>
            <person name="Town C.D."/>
        </authorList>
    </citation>
    <scope>GENOME REANNOTATION</scope>
    <source>
        <strain evidence="1">A17</strain>
        <strain evidence="2 3">cv. Jemalong A17</strain>
    </source>
</reference>
<keyword evidence="3" id="KW-1185">Reference proteome</keyword>
<gene>
    <name evidence="1" type="ordered locus">MTR_3g014295</name>
</gene>
<protein>
    <submittedName>
        <fullName evidence="1 2">Uncharacterized protein</fullName>
    </submittedName>
</protein>
<dbReference type="AlphaFoldDB" id="A0A072UUH0"/>
<dbReference type="HOGENOM" id="CLU_2593360_0_0_1"/>
<evidence type="ECO:0000313" key="1">
    <source>
        <dbReference type="EMBL" id="KEH33006.1"/>
    </source>
</evidence>
<organism evidence="1 3">
    <name type="scientific">Medicago truncatula</name>
    <name type="common">Barrel medic</name>
    <name type="synonym">Medicago tribuloides</name>
    <dbReference type="NCBI Taxonomy" id="3880"/>
    <lineage>
        <taxon>Eukaryota</taxon>
        <taxon>Viridiplantae</taxon>
        <taxon>Streptophyta</taxon>
        <taxon>Embryophyta</taxon>
        <taxon>Tracheophyta</taxon>
        <taxon>Spermatophyta</taxon>
        <taxon>Magnoliopsida</taxon>
        <taxon>eudicotyledons</taxon>
        <taxon>Gunneridae</taxon>
        <taxon>Pentapetalae</taxon>
        <taxon>rosids</taxon>
        <taxon>fabids</taxon>
        <taxon>Fabales</taxon>
        <taxon>Fabaceae</taxon>
        <taxon>Papilionoideae</taxon>
        <taxon>50 kb inversion clade</taxon>
        <taxon>NPAAA clade</taxon>
        <taxon>Hologalegina</taxon>
        <taxon>IRL clade</taxon>
        <taxon>Trifolieae</taxon>
        <taxon>Medicago</taxon>
    </lineage>
</organism>
<dbReference type="EMBL" id="CM001219">
    <property type="protein sequence ID" value="KEH33006.1"/>
    <property type="molecule type" value="Genomic_DNA"/>
</dbReference>
<evidence type="ECO:0000313" key="2">
    <source>
        <dbReference type="EnsemblPlants" id="KEH33006"/>
    </source>
</evidence>
<proteinExistence type="predicted"/>
<reference evidence="2" key="3">
    <citation type="submission" date="2015-04" db="UniProtKB">
        <authorList>
            <consortium name="EnsemblPlants"/>
        </authorList>
    </citation>
    <scope>IDENTIFICATION</scope>
    <source>
        <strain evidence="2">cv. Jemalong A17</strain>
    </source>
</reference>
<accession>A0A072UUH0</accession>
<dbReference type="Proteomes" id="UP000002051">
    <property type="component" value="Chromosome 3"/>
</dbReference>
<reference evidence="1 3" key="1">
    <citation type="journal article" date="2011" name="Nature">
        <title>The Medicago genome provides insight into the evolution of rhizobial symbioses.</title>
        <authorList>
            <person name="Young N.D."/>
            <person name="Debelle F."/>
            <person name="Oldroyd G.E."/>
            <person name="Geurts R."/>
            <person name="Cannon S.B."/>
            <person name="Udvardi M.K."/>
            <person name="Benedito V.A."/>
            <person name="Mayer K.F."/>
            <person name="Gouzy J."/>
            <person name="Schoof H."/>
            <person name="Van de Peer Y."/>
            <person name="Proost S."/>
            <person name="Cook D.R."/>
            <person name="Meyers B.C."/>
            <person name="Spannagl M."/>
            <person name="Cheung F."/>
            <person name="De Mita S."/>
            <person name="Krishnakumar V."/>
            <person name="Gundlach H."/>
            <person name="Zhou S."/>
            <person name="Mudge J."/>
            <person name="Bharti A.K."/>
            <person name="Murray J.D."/>
            <person name="Naoumkina M.A."/>
            <person name="Rosen B."/>
            <person name="Silverstein K.A."/>
            <person name="Tang H."/>
            <person name="Rombauts S."/>
            <person name="Zhao P.X."/>
            <person name="Zhou P."/>
            <person name="Barbe V."/>
            <person name="Bardou P."/>
            <person name="Bechner M."/>
            <person name="Bellec A."/>
            <person name="Berger A."/>
            <person name="Berges H."/>
            <person name="Bidwell S."/>
            <person name="Bisseling T."/>
            <person name="Choisne N."/>
            <person name="Couloux A."/>
            <person name="Denny R."/>
            <person name="Deshpande S."/>
            <person name="Dai X."/>
            <person name="Doyle J.J."/>
            <person name="Dudez A.M."/>
            <person name="Farmer A.D."/>
            <person name="Fouteau S."/>
            <person name="Franken C."/>
            <person name="Gibelin C."/>
            <person name="Gish J."/>
            <person name="Goldstein S."/>
            <person name="Gonzalez A.J."/>
            <person name="Green P.J."/>
            <person name="Hallab A."/>
            <person name="Hartog M."/>
            <person name="Hua A."/>
            <person name="Humphray S.J."/>
            <person name="Jeong D.H."/>
            <person name="Jing Y."/>
            <person name="Jocker A."/>
            <person name="Kenton S.M."/>
            <person name="Kim D.J."/>
            <person name="Klee K."/>
            <person name="Lai H."/>
            <person name="Lang C."/>
            <person name="Lin S."/>
            <person name="Macmil S.L."/>
            <person name="Magdelenat G."/>
            <person name="Matthews L."/>
            <person name="McCorrison J."/>
            <person name="Monaghan E.L."/>
            <person name="Mun J.H."/>
            <person name="Najar F.Z."/>
            <person name="Nicholson C."/>
            <person name="Noirot C."/>
            <person name="O'Bleness M."/>
            <person name="Paule C.R."/>
            <person name="Poulain J."/>
            <person name="Prion F."/>
            <person name="Qin B."/>
            <person name="Qu C."/>
            <person name="Retzel E.F."/>
            <person name="Riddle C."/>
            <person name="Sallet E."/>
            <person name="Samain S."/>
            <person name="Samson N."/>
            <person name="Sanders I."/>
            <person name="Saurat O."/>
            <person name="Scarpelli C."/>
            <person name="Schiex T."/>
            <person name="Segurens B."/>
            <person name="Severin A.J."/>
            <person name="Sherrier D.J."/>
            <person name="Shi R."/>
            <person name="Sims S."/>
            <person name="Singer S.R."/>
            <person name="Sinharoy S."/>
            <person name="Sterck L."/>
            <person name="Viollet A."/>
            <person name="Wang B.B."/>
            <person name="Wang K."/>
            <person name="Wang M."/>
            <person name="Wang X."/>
            <person name="Warfsmann J."/>
            <person name="Weissenbach J."/>
            <person name="White D.D."/>
            <person name="White J.D."/>
            <person name="Wiley G.B."/>
            <person name="Wincker P."/>
            <person name="Xing Y."/>
            <person name="Yang L."/>
            <person name="Yao Z."/>
            <person name="Ying F."/>
            <person name="Zhai J."/>
            <person name="Zhou L."/>
            <person name="Zuber A."/>
            <person name="Denarie J."/>
            <person name="Dixon R.A."/>
            <person name="May G.D."/>
            <person name="Schwartz D.C."/>
            <person name="Rogers J."/>
            <person name="Quetier F."/>
            <person name="Town C.D."/>
            <person name="Roe B.A."/>
        </authorList>
    </citation>
    <scope>NUCLEOTIDE SEQUENCE [LARGE SCALE GENOMIC DNA]</scope>
    <source>
        <strain evidence="1">A17</strain>
        <strain evidence="2 3">cv. Jemalong A17</strain>
    </source>
</reference>